<dbReference type="SUPFAM" id="SSF110324">
    <property type="entry name" value="Ribosomal L27 protein-like"/>
    <property type="match status" value="1"/>
</dbReference>
<evidence type="ECO:0000259" key="9">
    <source>
        <dbReference type="Pfam" id="PF21266"/>
    </source>
</evidence>
<proteinExistence type="inferred from homology"/>
<dbReference type="InterPro" id="IPR025721">
    <property type="entry name" value="Exosome_cplx_N_dom"/>
</dbReference>
<sequence length="288" mass="32189">MSVQFYSANSIDKSRKIGKVTPGEIITDDQQYMRGHGTYSNEENLVASLGGVIERVNKLISVKPLRARYNGEIGDVIVGRITEVQQKRWKVDLNARQDATLLLSSVNLPGGVQRRKTELDELHMRSFFVEGHLLSAEVQSFFQDGGASLHTRSNKYGKLRNGSLVTVPSALIKRSKSHFITLPCGVDLILGVNGYIWVSKHVENIVNNDPDSLYSNENEVITDETRETIARVSNCIKLLATHDVVITNTMIVYTYDASLQYHPKELLKFDVGEQIIEIAKAQSKELGN</sequence>
<organism evidence="10 11">
    <name type="scientific">Clydaea vesicula</name>
    <dbReference type="NCBI Taxonomy" id="447962"/>
    <lineage>
        <taxon>Eukaryota</taxon>
        <taxon>Fungi</taxon>
        <taxon>Fungi incertae sedis</taxon>
        <taxon>Chytridiomycota</taxon>
        <taxon>Chytridiomycota incertae sedis</taxon>
        <taxon>Chytridiomycetes</taxon>
        <taxon>Lobulomycetales</taxon>
        <taxon>Lobulomycetaceae</taxon>
        <taxon>Clydaea</taxon>
    </lineage>
</organism>
<dbReference type="GO" id="GO:0034475">
    <property type="term" value="P:U4 snRNA 3'-end processing"/>
    <property type="evidence" value="ECO:0007669"/>
    <property type="project" value="TreeGrafter"/>
</dbReference>
<dbReference type="GO" id="GO:0071034">
    <property type="term" value="P:CUT catabolic process"/>
    <property type="evidence" value="ECO:0007669"/>
    <property type="project" value="TreeGrafter"/>
</dbReference>
<dbReference type="CDD" id="cd22525">
    <property type="entry name" value="KH-I_Rrp4_eukar"/>
    <property type="match status" value="1"/>
</dbReference>
<dbReference type="GO" id="GO:0071038">
    <property type="term" value="P:TRAMP-dependent tRNA surveillance pathway"/>
    <property type="evidence" value="ECO:0007669"/>
    <property type="project" value="TreeGrafter"/>
</dbReference>
<evidence type="ECO:0000259" key="7">
    <source>
        <dbReference type="Pfam" id="PF14382"/>
    </source>
</evidence>
<evidence type="ECO:0000256" key="5">
    <source>
        <dbReference type="ARBA" id="ARBA00022884"/>
    </source>
</evidence>
<feature type="domain" description="Exosome complex component N-terminal" evidence="7">
    <location>
        <begin position="20"/>
        <end position="56"/>
    </location>
</feature>
<evidence type="ECO:0000259" key="8">
    <source>
        <dbReference type="Pfam" id="PF15985"/>
    </source>
</evidence>
<dbReference type="InterPro" id="IPR048565">
    <property type="entry name" value="S1_RRP4"/>
</dbReference>
<keyword evidence="3" id="KW-0698">rRNA processing</keyword>
<evidence type="ECO:0000313" key="10">
    <source>
        <dbReference type="EMBL" id="KAJ3206269.1"/>
    </source>
</evidence>
<keyword evidence="6" id="KW-0539">Nucleus</keyword>
<dbReference type="InterPro" id="IPR004088">
    <property type="entry name" value="KH_dom_type_1"/>
</dbReference>
<protein>
    <submittedName>
        <fullName evidence="10">Exosome non-catalytic core subunit rrp4</fullName>
    </submittedName>
</protein>
<dbReference type="AlphaFoldDB" id="A0AAD5TV76"/>
<feature type="domain" description="K Homology" evidence="8">
    <location>
        <begin position="162"/>
        <end position="203"/>
    </location>
</feature>
<dbReference type="GO" id="GO:0000177">
    <property type="term" value="C:cytoplasmic exosome (RNase complex)"/>
    <property type="evidence" value="ECO:0007669"/>
    <property type="project" value="TreeGrafter"/>
</dbReference>
<accession>A0AAD5TV76</accession>
<evidence type="ECO:0000256" key="3">
    <source>
        <dbReference type="ARBA" id="ARBA00022552"/>
    </source>
</evidence>
<dbReference type="Gene3D" id="2.40.50.100">
    <property type="match status" value="1"/>
</dbReference>
<dbReference type="InterPro" id="IPR036612">
    <property type="entry name" value="KH_dom_type_1_sf"/>
</dbReference>
<dbReference type="InterPro" id="IPR012340">
    <property type="entry name" value="NA-bd_OB-fold"/>
</dbReference>
<dbReference type="CDD" id="cd05789">
    <property type="entry name" value="S1_Rrp4"/>
    <property type="match status" value="1"/>
</dbReference>
<evidence type="ECO:0000256" key="2">
    <source>
        <dbReference type="ARBA" id="ARBA00009155"/>
    </source>
</evidence>
<dbReference type="Gene3D" id="2.40.50.140">
    <property type="entry name" value="Nucleic acid-binding proteins"/>
    <property type="match status" value="1"/>
</dbReference>
<dbReference type="Pfam" id="PF14382">
    <property type="entry name" value="ECR1_N"/>
    <property type="match status" value="1"/>
</dbReference>
<evidence type="ECO:0000256" key="1">
    <source>
        <dbReference type="ARBA" id="ARBA00004123"/>
    </source>
</evidence>
<dbReference type="EMBL" id="JADGJW010001135">
    <property type="protein sequence ID" value="KAJ3206269.1"/>
    <property type="molecule type" value="Genomic_DNA"/>
</dbReference>
<evidence type="ECO:0000256" key="4">
    <source>
        <dbReference type="ARBA" id="ARBA00022835"/>
    </source>
</evidence>
<dbReference type="PANTHER" id="PTHR21321:SF4">
    <property type="entry name" value="EXOSOME COMPLEX COMPONENT RRP4"/>
    <property type="match status" value="1"/>
</dbReference>
<reference evidence="10" key="1">
    <citation type="submission" date="2020-05" db="EMBL/GenBank/DDBJ databases">
        <title>Phylogenomic resolution of chytrid fungi.</title>
        <authorList>
            <person name="Stajich J.E."/>
            <person name="Amses K."/>
            <person name="Simmons R."/>
            <person name="Seto K."/>
            <person name="Myers J."/>
            <person name="Bonds A."/>
            <person name="Quandt C.A."/>
            <person name="Barry K."/>
            <person name="Liu P."/>
            <person name="Grigoriev I."/>
            <person name="Longcore J.E."/>
            <person name="James T.Y."/>
        </authorList>
    </citation>
    <scope>NUCLEOTIDE SEQUENCE</scope>
    <source>
        <strain evidence="10">JEL0476</strain>
    </source>
</reference>
<comment type="caution">
    <text evidence="10">The sequence shown here is derived from an EMBL/GenBank/DDBJ whole genome shotgun (WGS) entry which is preliminary data.</text>
</comment>
<dbReference type="SUPFAM" id="SSF54791">
    <property type="entry name" value="Eukaryotic type KH-domain (KH-domain type I)"/>
    <property type="match status" value="1"/>
</dbReference>
<dbReference type="GO" id="GO:0071035">
    <property type="term" value="P:nuclear polyadenylation-dependent rRNA catabolic process"/>
    <property type="evidence" value="ECO:0007669"/>
    <property type="project" value="TreeGrafter"/>
</dbReference>
<dbReference type="SUPFAM" id="SSF50249">
    <property type="entry name" value="Nucleic acid-binding proteins"/>
    <property type="match status" value="1"/>
</dbReference>
<comment type="subcellular location">
    <subcellularLocation>
        <location evidence="1">Nucleus</location>
    </subcellularLocation>
</comment>
<evidence type="ECO:0000256" key="6">
    <source>
        <dbReference type="ARBA" id="ARBA00023242"/>
    </source>
</evidence>
<feature type="domain" description="RRP4 S1" evidence="9">
    <location>
        <begin position="68"/>
        <end position="140"/>
    </location>
</feature>
<dbReference type="PANTHER" id="PTHR21321">
    <property type="entry name" value="PNAS-3 RELATED"/>
    <property type="match status" value="1"/>
</dbReference>
<dbReference type="GO" id="GO:0000176">
    <property type="term" value="C:nuclear exosome (RNase complex)"/>
    <property type="evidence" value="ECO:0007669"/>
    <property type="project" value="TreeGrafter"/>
</dbReference>
<keyword evidence="11" id="KW-1185">Reference proteome</keyword>
<name>A0AAD5TV76_9FUNG</name>
<dbReference type="GO" id="GO:0000467">
    <property type="term" value="P:exonucleolytic trimming to generate mature 3'-end of 5.8S rRNA from tricistronic rRNA transcript (SSU-rRNA, 5.8S rRNA, LSU-rRNA)"/>
    <property type="evidence" value="ECO:0007669"/>
    <property type="project" value="TreeGrafter"/>
</dbReference>
<dbReference type="Pfam" id="PF21266">
    <property type="entry name" value="S1_RRP4"/>
    <property type="match status" value="1"/>
</dbReference>
<dbReference type="FunFam" id="2.40.50.140:FF:000038">
    <property type="entry name" value="Exosome complex component RRP4"/>
    <property type="match status" value="1"/>
</dbReference>
<dbReference type="Pfam" id="PF15985">
    <property type="entry name" value="KH_6"/>
    <property type="match status" value="1"/>
</dbReference>
<keyword evidence="4" id="KW-0271">Exosome</keyword>
<evidence type="ECO:0000313" key="11">
    <source>
        <dbReference type="Proteomes" id="UP001211065"/>
    </source>
</evidence>
<dbReference type="GO" id="GO:0071028">
    <property type="term" value="P:nuclear mRNA surveillance"/>
    <property type="evidence" value="ECO:0007669"/>
    <property type="project" value="UniProtKB-ARBA"/>
</dbReference>
<dbReference type="InterPro" id="IPR026699">
    <property type="entry name" value="Exosome_RNA_bind1/RRP40/RRP4"/>
</dbReference>
<keyword evidence="5" id="KW-0694">RNA-binding</keyword>
<dbReference type="GO" id="GO:0071051">
    <property type="term" value="P:poly(A)-dependent snoRNA 3'-end processing"/>
    <property type="evidence" value="ECO:0007669"/>
    <property type="project" value="TreeGrafter"/>
</dbReference>
<dbReference type="GO" id="GO:0003723">
    <property type="term" value="F:RNA binding"/>
    <property type="evidence" value="ECO:0007669"/>
    <property type="project" value="UniProtKB-KW"/>
</dbReference>
<dbReference type="Proteomes" id="UP001211065">
    <property type="component" value="Unassembled WGS sequence"/>
</dbReference>
<gene>
    <name evidence="10" type="primary">RRP4</name>
    <name evidence="10" type="ORF">HK099_000577</name>
</gene>
<comment type="similarity">
    <text evidence="2">Belongs to the RRP4 family.</text>
</comment>